<proteinExistence type="predicted"/>
<sequence length="142" mass="16204">MRTSTQLKPVAPYFIGNIDKTPFEANQREVKDANLPPPFDNHLIISATQREADLSYREIRIILPKTLEYKTYSLTDSETPIRFEYINDTNADINVYIGIEGTITLFESSETNAVAAQFEVKVEDDNHDTQLETDGEFDMLLP</sequence>
<evidence type="ECO:0000313" key="2">
    <source>
        <dbReference type="Proteomes" id="UP000031587"/>
    </source>
</evidence>
<accession>A0AAE2DK14</accession>
<reference evidence="1 2" key="1">
    <citation type="submission" date="2014-11" db="EMBL/GenBank/DDBJ databases">
        <title>Draft genome sequence of Pseudomonas fluorescens strains SF4c SF39a.</title>
        <authorList>
            <person name="Underwood G.E."/>
            <person name="Ly L.K."/>
            <person name="Bitzer A.S."/>
            <person name="Godino A."/>
            <person name="Bucci V."/>
            <person name="Fischer S."/>
            <person name="Silby M.W."/>
        </authorList>
    </citation>
    <scope>NUCLEOTIDE SEQUENCE [LARGE SCALE GENOMIC DNA]</scope>
    <source>
        <strain evidence="1 2">SF4c</strain>
    </source>
</reference>
<evidence type="ECO:0000313" key="1">
    <source>
        <dbReference type="EMBL" id="KIF60501.1"/>
    </source>
</evidence>
<protein>
    <submittedName>
        <fullName evidence="1">Uncharacterized protein</fullName>
    </submittedName>
</protein>
<dbReference type="RefSeq" id="WP_039768689.1">
    <property type="nucleotide sequence ID" value="NZ_JTGH01000010.1"/>
</dbReference>
<gene>
    <name evidence="1" type="ORF">QS95_13550</name>
</gene>
<dbReference type="EMBL" id="JTGH01000010">
    <property type="protein sequence ID" value="KIF60501.1"/>
    <property type="molecule type" value="Genomic_DNA"/>
</dbReference>
<organism evidence="1 2">
    <name type="scientific">Pseudomonas fluorescens</name>
    <dbReference type="NCBI Taxonomy" id="294"/>
    <lineage>
        <taxon>Bacteria</taxon>
        <taxon>Pseudomonadati</taxon>
        <taxon>Pseudomonadota</taxon>
        <taxon>Gammaproteobacteria</taxon>
        <taxon>Pseudomonadales</taxon>
        <taxon>Pseudomonadaceae</taxon>
        <taxon>Pseudomonas</taxon>
    </lineage>
</organism>
<comment type="caution">
    <text evidence="1">The sequence shown here is derived from an EMBL/GenBank/DDBJ whole genome shotgun (WGS) entry which is preliminary data.</text>
</comment>
<dbReference type="AlphaFoldDB" id="A0AAE2DK14"/>
<name>A0AAE2DK14_PSEFL</name>
<dbReference type="Proteomes" id="UP000031587">
    <property type="component" value="Unassembled WGS sequence"/>
</dbReference>